<feature type="transmembrane region" description="Helical" evidence="7">
    <location>
        <begin position="278"/>
        <end position="302"/>
    </location>
</feature>
<dbReference type="PANTHER" id="PTHR30572:SF4">
    <property type="entry name" value="ABC TRANSPORTER PERMEASE YTRF"/>
    <property type="match status" value="1"/>
</dbReference>
<keyword evidence="11" id="KW-1185">Reference proteome</keyword>
<feature type="transmembrane region" description="Helical" evidence="7">
    <location>
        <begin position="365"/>
        <end position="384"/>
    </location>
</feature>
<comment type="similarity">
    <text evidence="6">Belongs to the ABC-4 integral membrane protein family.</text>
</comment>
<evidence type="ECO:0000256" key="5">
    <source>
        <dbReference type="ARBA" id="ARBA00023136"/>
    </source>
</evidence>
<evidence type="ECO:0000259" key="8">
    <source>
        <dbReference type="Pfam" id="PF02687"/>
    </source>
</evidence>
<comment type="subcellular location">
    <subcellularLocation>
        <location evidence="1">Cell membrane</location>
        <topology evidence="1">Multi-pass membrane protein</topology>
    </subcellularLocation>
</comment>
<dbReference type="InterPro" id="IPR050250">
    <property type="entry name" value="Macrolide_Exporter_MacB"/>
</dbReference>
<evidence type="ECO:0000256" key="2">
    <source>
        <dbReference type="ARBA" id="ARBA00022475"/>
    </source>
</evidence>
<dbReference type="PANTHER" id="PTHR30572">
    <property type="entry name" value="MEMBRANE COMPONENT OF TRANSPORTER-RELATED"/>
    <property type="match status" value="1"/>
</dbReference>
<evidence type="ECO:0000259" key="9">
    <source>
        <dbReference type="Pfam" id="PF12704"/>
    </source>
</evidence>
<protein>
    <submittedName>
        <fullName evidence="10">Multidrug ABC transporter substrate-binding protein</fullName>
    </submittedName>
</protein>
<keyword evidence="5 7" id="KW-0472">Membrane</keyword>
<dbReference type="EMBL" id="BMYI01000004">
    <property type="protein sequence ID" value="GHC20510.1"/>
    <property type="molecule type" value="Genomic_DNA"/>
</dbReference>
<keyword evidence="2" id="KW-1003">Cell membrane</keyword>
<feature type="domain" description="ABC3 transporter permease C-terminal" evidence="8">
    <location>
        <begin position="281"/>
        <end position="394"/>
    </location>
</feature>
<name>A0ABQ3FE63_9RHOB</name>
<evidence type="ECO:0000256" key="6">
    <source>
        <dbReference type="ARBA" id="ARBA00038076"/>
    </source>
</evidence>
<gene>
    <name evidence="10" type="ORF">GCM10007291_19370</name>
</gene>
<dbReference type="Pfam" id="PF02687">
    <property type="entry name" value="FtsX"/>
    <property type="match status" value="1"/>
</dbReference>
<dbReference type="InterPro" id="IPR003838">
    <property type="entry name" value="ABC3_permease_C"/>
</dbReference>
<evidence type="ECO:0000256" key="4">
    <source>
        <dbReference type="ARBA" id="ARBA00022989"/>
    </source>
</evidence>
<feature type="transmembrane region" description="Helical" evidence="7">
    <location>
        <begin position="21"/>
        <end position="41"/>
    </location>
</feature>
<evidence type="ECO:0000256" key="3">
    <source>
        <dbReference type="ARBA" id="ARBA00022692"/>
    </source>
</evidence>
<reference evidence="11" key="1">
    <citation type="journal article" date="2019" name="Int. J. Syst. Evol. Microbiol.">
        <title>The Global Catalogue of Microorganisms (GCM) 10K type strain sequencing project: providing services to taxonomists for standard genome sequencing and annotation.</title>
        <authorList>
            <consortium name="The Broad Institute Genomics Platform"/>
            <consortium name="The Broad Institute Genome Sequencing Center for Infectious Disease"/>
            <person name="Wu L."/>
            <person name="Ma J."/>
        </authorList>
    </citation>
    <scope>NUCLEOTIDE SEQUENCE [LARGE SCALE GENOMIC DNA]</scope>
    <source>
        <strain evidence="11">KCTC 23298</strain>
    </source>
</reference>
<comment type="caution">
    <text evidence="10">The sequence shown here is derived from an EMBL/GenBank/DDBJ whole genome shotgun (WGS) entry which is preliminary data.</text>
</comment>
<dbReference type="Proteomes" id="UP000658305">
    <property type="component" value="Unassembled WGS sequence"/>
</dbReference>
<accession>A0ABQ3FE63</accession>
<organism evidence="10 11">
    <name type="scientific">Gemmobacter nanjingensis</name>
    <dbReference type="NCBI Taxonomy" id="488454"/>
    <lineage>
        <taxon>Bacteria</taxon>
        <taxon>Pseudomonadati</taxon>
        <taxon>Pseudomonadota</taxon>
        <taxon>Alphaproteobacteria</taxon>
        <taxon>Rhodobacterales</taxon>
        <taxon>Paracoccaceae</taxon>
        <taxon>Gemmobacter</taxon>
    </lineage>
</organism>
<evidence type="ECO:0000256" key="7">
    <source>
        <dbReference type="SAM" id="Phobius"/>
    </source>
</evidence>
<proteinExistence type="inferred from homology"/>
<dbReference type="Pfam" id="PF12704">
    <property type="entry name" value="MacB_PCD"/>
    <property type="match status" value="1"/>
</dbReference>
<evidence type="ECO:0000313" key="10">
    <source>
        <dbReference type="EMBL" id="GHC20510.1"/>
    </source>
</evidence>
<dbReference type="InterPro" id="IPR025857">
    <property type="entry name" value="MacB_PCD"/>
</dbReference>
<sequence length="401" mass="41895">MLLETIRLALTAIIRNALRSFLTVLGVVIGVAAVIAMVTVGQGSSEQVSANVEALGTNMLILRPGTRMMGPGARNTAPAFRLADIQALQDLDSLSSVAPVVSTSETAVFGNTNRTTSVTGTTSAYLDIGAWQIARGRGFTPAEDRSGANVCIIGETVRTALFGATDPTGEKIRIKAISCEVIGLLVAKGAGSFGQDQDDMVIMPVRTVQRRLLGSQDVASVMVQVAPGRSSERAMSDIQTLMRDRRHIAPGQEDNFAVNDMKELASMLNSVNSVLTGLLSSVAAVSLLVGGIGIMNIMLVSVTERTREIGIRLSVGAQASQVLMQFLVEAVVLSVLGGIVGILAGLGLAFVAAQIMAIPFSPSPGVVSLAFGFSAVVGMVFGYFPARAAARLDPIEALRHQ</sequence>
<keyword evidence="3 7" id="KW-0812">Transmembrane</keyword>
<dbReference type="RefSeq" id="WP_189380850.1">
    <property type="nucleotide sequence ID" value="NZ_BMYI01000004.1"/>
</dbReference>
<evidence type="ECO:0000313" key="11">
    <source>
        <dbReference type="Proteomes" id="UP000658305"/>
    </source>
</evidence>
<evidence type="ECO:0000256" key="1">
    <source>
        <dbReference type="ARBA" id="ARBA00004651"/>
    </source>
</evidence>
<feature type="domain" description="MacB-like periplasmic core" evidence="9">
    <location>
        <begin position="20"/>
        <end position="240"/>
    </location>
</feature>
<keyword evidence="4 7" id="KW-1133">Transmembrane helix</keyword>
<feature type="transmembrane region" description="Helical" evidence="7">
    <location>
        <begin position="323"/>
        <end position="353"/>
    </location>
</feature>